<evidence type="ECO:0000259" key="1">
    <source>
        <dbReference type="PROSITE" id="PS50075"/>
    </source>
</evidence>
<dbReference type="RefSeq" id="WP_086110946.1">
    <property type="nucleotide sequence ID" value="NZ_CAWNHF010000001.1"/>
</dbReference>
<dbReference type="EMBL" id="MUBK01000001">
    <property type="protein sequence ID" value="OTA21793.1"/>
    <property type="molecule type" value="Genomic_DNA"/>
</dbReference>
<dbReference type="Pfam" id="PF00550">
    <property type="entry name" value="PP-binding"/>
    <property type="match status" value="1"/>
</dbReference>
<feature type="domain" description="Carrier" evidence="1">
    <location>
        <begin position="1"/>
        <end position="74"/>
    </location>
</feature>
<sequence length="74" mass="7843">MENGVQTKILLIWEDIIGSKNVDPATPFLEQGANSLHLIKLAALVSKELNTPVSSGEVFLAGNINALANNLTNA</sequence>
<protein>
    <submittedName>
        <fullName evidence="2">Non-ribosomal peptide synthase</fullName>
    </submittedName>
</protein>
<dbReference type="OrthoDB" id="6637416at2"/>
<dbReference type="SUPFAM" id="SSF47336">
    <property type="entry name" value="ACP-like"/>
    <property type="match status" value="1"/>
</dbReference>
<dbReference type="AlphaFoldDB" id="A0A1Y2SU68"/>
<dbReference type="InterPro" id="IPR036736">
    <property type="entry name" value="ACP-like_sf"/>
</dbReference>
<dbReference type="Proteomes" id="UP000194204">
    <property type="component" value="Unassembled WGS sequence"/>
</dbReference>
<accession>A0A1Y2SU68</accession>
<dbReference type="Gene3D" id="1.10.1200.10">
    <property type="entry name" value="ACP-like"/>
    <property type="match status" value="1"/>
</dbReference>
<name>A0A1Y2SU68_9GAMM</name>
<evidence type="ECO:0000313" key="2">
    <source>
        <dbReference type="EMBL" id="OTA21793.1"/>
    </source>
</evidence>
<gene>
    <name evidence="2" type="ORF">Xbed_00040</name>
</gene>
<comment type="caution">
    <text evidence="2">The sequence shown here is derived from an EMBL/GenBank/DDBJ whole genome shotgun (WGS) entry which is preliminary data.</text>
</comment>
<keyword evidence="3" id="KW-1185">Reference proteome</keyword>
<proteinExistence type="predicted"/>
<dbReference type="InterPro" id="IPR009081">
    <property type="entry name" value="PP-bd_ACP"/>
</dbReference>
<evidence type="ECO:0000313" key="3">
    <source>
        <dbReference type="Proteomes" id="UP000194204"/>
    </source>
</evidence>
<dbReference type="PROSITE" id="PS50075">
    <property type="entry name" value="CARRIER"/>
    <property type="match status" value="1"/>
</dbReference>
<organism evidence="2 3">
    <name type="scientific">Xenorhabdus beddingii</name>
    <dbReference type="NCBI Taxonomy" id="40578"/>
    <lineage>
        <taxon>Bacteria</taxon>
        <taxon>Pseudomonadati</taxon>
        <taxon>Pseudomonadota</taxon>
        <taxon>Gammaproteobacteria</taxon>
        <taxon>Enterobacterales</taxon>
        <taxon>Morganellaceae</taxon>
        <taxon>Xenorhabdus</taxon>
    </lineage>
</organism>
<reference evidence="2 3" key="1">
    <citation type="submission" date="2017-01" db="EMBL/GenBank/DDBJ databases">
        <title>Deconstructing symbiosis and pathogenesis requirements using a combined genomic-metabolomic approach.</title>
        <authorList>
            <person name="Tobias N.J."/>
            <person name="Wolff H."/>
            <person name="Djahanschiri B."/>
            <person name="Ebersberger I."/>
            <person name="Bode H.B."/>
        </authorList>
    </citation>
    <scope>NUCLEOTIDE SEQUENCE [LARGE SCALE GENOMIC DNA]</scope>
    <source>
        <strain evidence="2 3">DSM 4764</strain>
    </source>
</reference>
<dbReference type="STRING" id="40578.Xbed_00040"/>